<dbReference type="Gene3D" id="3.40.630.30">
    <property type="match status" value="1"/>
</dbReference>
<sequence length="122" mass="14640">MLYSCSGRFAENDIEPIAIGRANRFLHWQDMIFFKQKAYQVYDFLGLSLDVHNKEQQNINKFKKGFGGREEIHYQSYVPQTKKGMLLIFLLRWKWRNQMELVKRSTALKENQARVRNEHLTN</sequence>
<dbReference type="InterPro" id="IPR003447">
    <property type="entry name" value="FEMABX"/>
</dbReference>
<protein>
    <submittedName>
        <fullName evidence="1">Uncharacterized protein</fullName>
    </submittedName>
</protein>
<gene>
    <name evidence="1" type="ORF">P5G51_004980</name>
</gene>
<name>A0ABU5CF47_9BACI</name>
<dbReference type="PROSITE" id="PS51191">
    <property type="entry name" value="FEMABX"/>
    <property type="match status" value="1"/>
</dbReference>
<reference evidence="1 2" key="1">
    <citation type="submission" date="2023-10" db="EMBL/GenBank/DDBJ databases">
        <title>179-bfca-hs.</title>
        <authorList>
            <person name="Miliotis G."/>
            <person name="Sengupta P."/>
            <person name="Hameed A."/>
            <person name="Chuvochina M."/>
            <person name="Mcdonagh F."/>
            <person name="Simpson A.C."/>
            <person name="Singh N.K."/>
            <person name="Rekha P.D."/>
            <person name="Raman K."/>
            <person name="Hugenholtz P."/>
            <person name="Venkateswaran K."/>
        </authorList>
    </citation>
    <scope>NUCLEOTIDE SEQUENCE [LARGE SCALE GENOMIC DNA]</scope>
    <source>
        <strain evidence="1 2">179-BFC-A-HS</strain>
    </source>
</reference>
<comment type="caution">
    <text evidence="1">The sequence shown here is derived from an EMBL/GenBank/DDBJ whole genome shotgun (WGS) entry which is preliminary data.</text>
</comment>
<evidence type="ECO:0000313" key="1">
    <source>
        <dbReference type="EMBL" id="MDY0404840.1"/>
    </source>
</evidence>
<dbReference type="RefSeq" id="WP_320384339.1">
    <property type="nucleotide sequence ID" value="NZ_JAROCA020000001.1"/>
</dbReference>
<dbReference type="Proteomes" id="UP001228376">
    <property type="component" value="Unassembled WGS sequence"/>
</dbReference>
<proteinExistence type="predicted"/>
<dbReference type="EMBL" id="JAROCA020000001">
    <property type="protein sequence ID" value="MDY0404840.1"/>
    <property type="molecule type" value="Genomic_DNA"/>
</dbReference>
<evidence type="ECO:0000313" key="2">
    <source>
        <dbReference type="Proteomes" id="UP001228376"/>
    </source>
</evidence>
<keyword evidence="2" id="KW-1185">Reference proteome</keyword>
<organism evidence="1 2">
    <name type="scientific">Tigheibacillus jepli</name>
    <dbReference type="NCBI Taxonomy" id="3035914"/>
    <lineage>
        <taxon>Bacteria</taxon>
        <taxon>Bacillati</taxon>
        <taxon>Bacillota</taxon>
        <taxon>Bacilli</taxon>
        <taxon>Bacillales</taxon>
        <taxon>Bacillaceae</taxon>
        <taxon>Tigheibacillus</taxon>
    </lineage>
</organism>
<accession>A0ABU5CF47</accession>